<dbReference type="InterPro" id="IPR037472">
    <property type="entry name" value="MBD8"/>
</dbReference>
<keyword evidence="8" id="KW-0472">Membrane</keyword>
<feature type="domain" description="MBD" evidence="10">
    <location>
        <begin position="300"/>
        <end position="373"/>
    </location>
</feature>
<dbReference type="GO" id="GO:0005634">
    <property type="term" value="C:nucleus"/>
    <property type="evidence" value="ECO:0007669"/>
    <property type="project" value="UniProtKB-SubCell"/>
</dbReference>
<feature type="transmembrane region" description="Helical" evidence="8">
    <location>
        <begin position="1627"/>
        <end position="1653"/>
    </location>
</feature>
<gene>
    <name evidence="12" type="ORF">NC653_006013</name>
</gene>
<proteinExistence type="predicted"/>
<dbReference type="PANTHER" id="PTHR37701">
    <property type="entry name" value="METHYL-CPG-BINDING DOMAIN-CONTAINING PROTEIN 8"/>
    <property type="match status" value="1"/>
</dbReference>
<dbReference type="CDD" id="cd02999">
    <property type="entry name" value="PDI_a_ERp44_like"/>
    <property type="match status" value="1"/>
</dbReference>
<evidence type="ECO:0000256" key="6">
    <source>
        <dbReference type="PROSITE-ProRule" id="PRU00042"/>
    </source>
</evidence>
<keyword evidence="6" id="KW-0863">Zinc-finger</keyword>
<feature type="domain" description="C2H2-type" evidence="9">
    <location>
        <begin position="426"/>
        <end position="453"/>
    </location>
</feature>
<feature type="compositionally biased region" description="Basic and acidic residues" evidence="7">
    <location>
        <begin position="611"/>
        <end position="620"/>
    </location>
</feature>
<evidence type="ECO:0000256" key="1">
    <source>
        <dbReference type="ARBA" id="ARBA00004123"/>
    </source>
</evidence>
<comment type="caution">
    <text evidence="12">The sequence shown here is derived from an EMBL/GenBank/DDBJ whole genome shotgun (WGS) entry which is preliminary data.</text>
</comment>
<keyword evidence="6" id="KW-0862">Zinc</keyword>
<evidence type="ECO:0000256" key="3">
    <source>
        <dbReference type="ARBA" id="ARBA00023125"/>
    </source>
</evidence>
<evidence type="ECO:0000256" key="2">
    <source>
        <dbReference type="ARBA" id="ARBA00023015"/>
    </source>
</evidence>
<evidence type="ECO:0000256" key="8">
    <source>
        <dbReference type="SAM" id="Phobius"/>
    </source>
</evidence>
<feature type="region of interest" description="Disordered" evidence="7">
    <location>
        <begin position="184"/>
        <end position="214"/>
    </location>
</feature>
<dbReference type="InterPro" id="IPR016177">
    <property type="entry name" value="DNA-bd_dom_sf"/>
</dbReference>
<dbReference type="SMART" id="SM00355">
    <property type="entry name" value="ZnF_C2H2"/>
    <property type="match status" value="2"/>
</dbReference>
<dbReference type="PANTHER" id="PTHR37701:SF13">
    <property type="entry name" value="C2H2-TYPE DOMAIN-CONTAINING PROTEIN"/>
    <property type="match status" value="1"/>
</dbReference>
<comment type="subcellular location">
    <subcellularLocation>
        <location evidence="1">Nucleus</location>
    </subcellularLocation>
</comment>
<evidence type="ECO:0000313" key="12">
    <source>
        <dbReference type="EMBL" id="KAJ7006827.1"/>
    </source>
</evidence>
<keyword evidence="6" id="KW-0479">Metal-binding</keyword>
<accession>A0AAD6RDR8</accession>
<sequence length="1731" mass="190516">MATGTVDSSICDLQNHLHTESLPLIDLRHLSQSELLSLSFCSSSPHRLRTDTADVSTPKIDRSVFNESAGSRKQTFSRLRLASRNNNASPSSNSTPVVPFQNTERQPLDEENSQIITLLKSLFGSDSNSIENKNEHYHKLVSVPVIYNDYMRLPSTNKAESQNVSIDIWDSSQGGVKRLEVNHSISMRTAESSSKKRKRGRPRKNENVNFDNNDNSELVENKTFAVVCDNVEVESKKKEEMVMVNKNGVVVDFVALGNMEDPYGEELRRRTEGMQLKAEFLGFLEGFEGEWGSMRKKRRIVDASLFGDVLPIGWKLSICIKKQAGRVWLACTRYISPNGQQFVSCKEVSSYLLSFSGLHDVSRLNFGHIDGRIKLTGKITPSIPADHTRKDGKNENDFISYMALPVTCRSIETGGCPVEVQMGNKYKCHKCTVAFDKQDDLLQHLLSHQQAPKRLRFGTSTNEEVIIKNGKYECQFCHKLFEERHRFNGHLGNHIKEYLKRLDASNGKTTGKSDEPALVKIPPGAGKIQTLIEFDRDTDAITVNTKISDEINYTIPYCELKVITSVETHCGKQDRVFINSNDGAGKMNEDTDAVAAENRVSSEPALLNNDVHRSSDETDVPKCPTNGPGDLGRNDKSFKNCSVAGGARDVTCIGHNNSNHVSPCLIEELNQERDSNSGLLASNAKENTSNDDIIEDRHCSSPIDNMVIDGWDIDGKGEPITGCCNSYAAMGGNAAVNLREQTISEGCYVTDSETGLLTFNAVETMLEKGSKGGLTGIESNMNSVCTGMSNESRFDDVVKSGTNEITIVCCGDNTVLADDNVTSNEQGGNHGASSVIPFLNQHTHLVENTITGAPKCILREPCQGKESEDCPITISGNEQLFDFESNVIKVSNGTVDVANHDQVGSEIDLVPQTLTSFKQEEISKTFTFAPFTNGFASKDYGISNSVLEKLEQGRNSGLGSSDSEQSHDVKDIVNGLSFTTADEDNQREVKISCNGELHIASDDNCTEQDADVGTDTVQKCSLLAGNQPTFTAKDNPTGPYSGAVDELKQKMDSVESAVCPSGSKPVWSVEKNLQTAFTGSVQEEPSVENSENPRKDDSGIGFSNHPGPDESDVISEFMWRNDEESNLLSDFADTSCQPVQTSSFFPPYDAVSDKGESELFAEKSGATSGFEGLKLGGMDKMECNLPTSQVSSHSDESKVGTYDAVIPKGIDSSIWLAKEDLPFLPKDSSRHHVPASALPSCPGNSTDSKMGCLLIFQAPMRNALIYANSHKENTSACMCLTLLHMVPQCLLPLGLPPMIKFNGEDQCSCTQRCSESLHKSGHWLIGAILYERLNFEGALTFAKGYPSSTLFLTETYLFIILTAIFETLSLPVIHSPFSFLECLSVSYKLDETDKELNKAGPSEPACHSKTRVWRPRILLSMMIYGSLMCATAAESHTVSICPIESVTDWIFGFRDQNCVVSGANESPCFAGVTEGDEISLQKALSLVQKNSHEYVALLFYASWCPFSGTFRPSFSILSSLYPVIPHFAIEESSIRPSILSKYGVHGFPTLFLLNSTMRVRYHGSRTLGSLVAFYSDVTGIKTAFLDEGSVDKIGRTSQLEKYDTPEQESCPFSWARSPENLLREETYLALATTFVLLRLFYFTFPTMLAFAQFTWRRHVQNMRLGSLLEHPRAYLNLNRAIQLFNSLKEPCKKSNLQEGAMNARAWASKSLATVSIGDASTSRGAPVSEGR</sequence>
<evidence type="ECO:0000256" key="5">
    <source>
        <dbReference type="ARBA" id="ARBA00023242"/>
    </source>
</evidence>
<keyword evidence="8" id="KW-0812">Transmembrane</keyword>
<feature type="region of interest" description="Disordered" evidence="7">
    <location>
        <begin position="1078"/>
        <end position="1112"/>
    </location>
</feature>
<evidence type="ECO:0000256" key="4">
    <source>
        <dbReference type="ARBA" id="ARBA00023163"/>
    </source>
</evidence>
<keyword evidence="3" id="KW-0238">DNA-binding</keyword>
<keyword evidence="2" id="KW-0805">Transcription regulation</keyword>
<feature type="compositionally biased region" description="Polar residues" evidence="7">
    <location>
        <begin position="1078"/>
        <end position="1090"/>
    </location>
</feature>
<keyword evidence="8" id="KW-1133">Transmembrane helix</keyword>
<protein>
    <submittedName>
        <fullName evidence="12">Uncharacterized protein</fullName>
    </submittedName>
</protein>
<dbReference type="Pfam" id="PF00085">
    <property type="entry name" value="Thioredoxin"/>
    <property type="match status" value="1"/>
</dbReference>
<evidence type="ECO:0000256" key="7">
    <source>
        <dbReference type="SAM" id="MobiDB-lite"/>
    </source>
</evidence>
<keyword evidence="4" id="KW-0804">Transcription</keyword>
<dbReference type="PROSITE" id="PS50982">
    <property type="entry name" value="MBD"/>
    <property type="match status" value="1"/>
</dbReference>
<dbReference type="GO" id="GO:0003677">
    <property type="term" value="F:DNA binding"/>
    <property type="evidence" value="ECO:0007669"/>
    <property type="project" value="UniProtKB-KW"/>
</dbReference>
<keyword evidence="5" id="KW-0539">Nucleus</keyword>
<dbReference type="InterPro" id="IPR036249">
    <property type="entry name" value="Thioredoxin-like_sf"/>
</dbReference>
<dbReference type="SUPFAM" id="SSF52833">
    <property type="entry name" value="Thioredoxin-like"/>
    <property type="match status" value="1"/>
</dbReference>
<organism evidence="12 13">
    <name type="scientific">Populus alba x Populus x berolinensis</name>
    <dbReference type="NCBI Taxonomy" id="444605"/>
    <lineage>
        <taxon>Eukaryota</taxon>
        <taxon>Viridiplantae</taxon>
        <taxon>Streptophyta</taxon>
        <taxon>Embryophyta</taxon>
        <taxon>Tracheophyta</taxon>
        <taxon>Spermatophyta</taxon>
        <taxon>Magnoliopsida</taxon>
        <taxon>eudicotyledons</taxon>
        <taxon>Gunneridae</taxon>
        <taxon>Pentapetalae</taxon>
        <taxon>rosids</taxon>
        <taxon>fabids</taxon>
        <taxon>Malpighiales</taxon>
        <taxon>Salicaceae</taxon>
        <taxon>Saliceae</taxon>
        <taxon>Populus</taxon>
    </lineage>
</organism>
<dbReference type="Pfam" id="PF01429">
    <property type="entry name" value="MBD"/>
    <property type="match status" value="1"/>
</dbReference>
<dbReference type="SUPFAM" id="SSF54171">
    <property type="entry name" value="DNA-binding domain"/>
    <property type="match status" value="1"/>
</dbReference>
<evidence type="ECO:0000313" key="13">
    <source>
        <dbReference type="Proteomes" id="UP001164929"/>
    </source>
</evidence>
<dbReference type="Gene3D" id="3.30.160.60">
    <property type="entry name" value="Classic Zinc Finger"/>
    <property type="match status" value="1"/>
</dbReference>
<dbReference type="EMBL" id="JAQIZT010000002">
    <property type="protein sequence ID" value="KAJ7006827.1"/>
    <property type="molecule type" value="Genomic_DNA"/>
</dbReference>
<name>A0AAD6RDR8_9ROSI</name>
<dbReference type="PROSITE" id="PS50157">
    <property type="entry name" value="ZINC_FINGER_C2H2_2"/>
    <property type="match status" value="2"/>
</dbReference>
<feature type="domain" description="C2H2-type" evidence="9">
    <location>
        <begin position="472"/>
        <end position="499"/>
    </location>
</feature>
<reference evidence="12" key="1">
    <citation type="journal article" date="2023" name="Mol. Ecol. Resour.">
        <title>Chromosome-level genome assembly of a triploid poplar Populus alba 'Berolinensis'.</title>
        <authorList>
            <person name="Chen S."/>
            <person name="Yu Y."/>
            <person name="Wang X."/>
            <person name="Wang S."/>
            <person name="Zhang T."/>
            <person name="Zhou Y."/>
            <person name="He R."/>
            <person name="Meng N."/>
            <person name="Wang Y."/>
            <person name="Liu W."/>
            <person name="Liu Z."/>
            <person name="Liu J."/>
            <person name="Guo Q."/>
            <person name="Huang H."/>
            <person name="Sederoff R.R."/>
            <person name="Wang G."/>
            <person name="Qu G."/>
            <person name="Chen S."/>
        </authorList>
    </citation>
    <scope>NUCLEOTIDE SEQUENCE</scope>
    <source>
        <strain evidence="12">SC-2020</strain>
    </source>
</reference>
<dbReference type="InterPro" id="IPR001739">
    <property type="entry name" value="Methyl_CpG_DNA-bd"/>
</dbReference>
<dbReference type="InterPro" id="IPR013087">
    <property type="entry name" value="Znf_C2H2_type"/>
</dbReference>
<evidence type="ECO:0000259" key="10">
    <source>
        <dbReference type="PROSITE" id="PS50982"/>
    </source>
</evidence>
<evidence type="ECO:0000259" key="9">
    <source>
        <dbReference type="PROSITE" id="PS50157"/>
    </source>
</evidence>
<dbReference type="PROSITE" id="PS51352">
    <property type="entry name" value="THIOREDOXIN_2"/>
    <property type="match status" value="1"/>
</dbReference>
<dbReference type="GO" id="GO:0008270">
    <property type="term" value="F:zinc ion binding"/>
    <property type="evidence" value="ECO:0007669"/>
    <property type="project" value="UniProtKB-KW"/>
</dbReference>
<feature type="region of interest" description="Disordered" evidence="7">
    <location>
        <begin position="611"/>
        <end position="631"/>
    </location>
</feature>
<dbReference type="Gene3D" id="3.40.30.10">
    <property type="entry name" value="Glutaredoxin"/>
    <property type="match status" value="1"/>
</dbReference>
<dbReference type="Proteomes" id="UP001164929">
    <property type="component" value="Chromosome 2"/>
</dbReference>
<evidence type="ECO:0000259" key="11">
    <source>
        <dbReference type="PROSITE" id="PS51352"/>
    </source>
</evidence>
<dbReference type="InterPro" id="IPR013766">
    <property type="entry name" value="Thioredoxin_domain"/>
</dbReference>
<keyword evidence="13" id="KW-1185">Reference proteome</keyword>
<feature type="domain" description="Thioredoxin" evidence="11">
    <location>
        <begin position="1460"/>
        <end position="1579"/>
    </location>
</feature>
<dbReference type="PROSITE" id="PS00028">
    <property type="entry name" value="ZINC_FINGER_C2H2_1"/>
    <property type="match status" value="2"/>
</dbReference>